<evidence type="ECO:0000313" key="1">
    <source>
        <dbReference type="EMBL" id="PVW14704.1"/>
    </source>
</evidence>
<dbReference type="AlphaFoldDB" id="A0A2U0I0S8"/>
<accession>A0A2U0I0S8</accession>
<evidence type="ECO:0008006" key="3">
    <source>
        <dbReference type="Google" id="ProtNLM"/>
    </source>
</evidence>
<name>A0A2U0I0S8_9FLAO</name>
<dbReference type="Proteomes" id="UP000245962">
    <property type="component" value="Unassembled WGS sequence"/>
</dbReference>
<evidence type="ECO:0000313" key="2">
    <source>
        <dbReference type="Proteomes" id="UP000245962"/>
    </source>
</evidence>
<proteinExistence type="predicted"/>
<protein>
    <recommendedName>
        <fullName evidence="3">Sensor of ECF-type sigma factor</fullName>
    </recommendedName>
</protein>
<keyword evidence="2" id="KW-1185">Reference proteome</keyword>
<sequence length="153" mass="18219">MNNMKNILILLVLVGSATFAQKTDREKWHEKINALKTAHLTEALQLSPAEAERFWPVYNVYEQKMHELHRTKKKEIYSKIRNGVDAMSNTEANTLIDRQLQLEQKELQYRKELITALKKIISPAKIIKLKKAEDDFKRQLLKRYREREEKEKK</sequence>
<dbReference type="EMBL" id="QEHR01000005">
    <property type="protein sequence ID" value="PVW14704.1"/>
    <property type="molecule type" value="Genomic_DNA"/>
</dbReference>
<organism evidence="1 2">
    <name type="scientific">Marixanthomonas spongiae</name>
    <dbReference type="NCBI Taxonomy" id="2174845"/>
    <lineage>
        <taxon>Bacteria</taxon>
        <taxon>Pseudomonadati</taxon>
        <taxon>Bacteroidota</taxon>
        <taxon>Flavobacteriia</taxon>
        <taxon>Flavobacteriales</taxon>
        <taxon>Flavobacteriaceae</taxon>
        <taxon>Marixanthomonas</taxon>
    </lineage>
</organism>
<comment type="caution">
    <text evidence="1">The sequence shown here is derived from an EMBL/GenBank/DDBJ whole genome shotgun (WGS) entry which is preliminary data.</text>
</comment>
<reference evidence="1 2" key="1">
    <citation type="submission" date="2018-04" db="EMBL/GenBank/DDBJ databases">
        <title>Marixanthomonas spongiae HN-E44 sp. nov., isolated from a marine sponge.</title>
        <authorList>
            <person name="Luo L."/>
            <person name="Zhuang L."/>
        </authorList>
    </citation>
    <scope>NUCLEOTIDE SEQUENCE [LARGE SCALE GENOMIC DNA]</scope>
    <source>
        <strain evidence="1 2">HN-E44</strain>
    </source>
</reference>
<gene>
    <name evidence="1" type="ORF">DDV96_09310</name>
</gene>